<keyword evidence="5 6" id="KW-0472">Membrane</keyword>
<reference evidence="7" key="1">
    <citation type="journal article" date="2020" name="Stud. Mycol.">
        <title>101 Dothideomycetes genomes: a test case for predicting lifestyles and emergence of pathogens.</title>
        <authorList>
            <person name="Haridas S."/>
            <person name="Albert R."/>
            <person name="Binder M."/>
            <person name="Bloem J."/>
            <person name="Labutti K."/>
            <person name="Salamov A."/>
            <person name="Andreopoulos B."/>
            <person name="Baker S."/>
            <person name="Barry K."/>
            <person name="Bills G."/>
            <person name="Bluhm B."/>
            <person name="Cannon C."/>
            <person name="Castanera R."/>
            <person name="Culley D."/>
            <person name="Daum C."/>
            <person name="Ezra D."/>
            <person name="Gonzalez J."/>
            <person name="Henrissat B."/>
            <person name="Kuo A."/>
            <person name="Liang C."/>
            <person name="Lipzen A."/>
            <person name="Lutzoni F."/>
            <person name="Magnuson J."/>
            <person name="Mondo S."/>
            <person name="Nolan M."/>
            <person name="Ohm R."/>
            <person name="Pangilinan J."/>
            <person name="Park H.-J."/>
            <person name="Ramirez L."/>
            <person name="Alfaro M."/>
            <person name="Sun H."/>
            <person name="Tritt A."/>
            <person name="Yoshinaga Y."/>
            <person name="Zwiers L.-H."/>
            <person name="Turgeon B."/>
            <person name="Goodwin S."/>
            <person name="Spatafora J."/>
            <person name="Crous P."/>
            <person name="Grigoriev I."/>
        </authorList>
    </citation>
    <scope>NUCLEOTIDE SEQUENCE</scope>
    <source>
        <strain evidence="7">Tuck. ex Michener</strain>
    </source>
</reference>
<evidence type="ECO:0000256" key="4">
    <source>
        <dbReference type="ARBA" id="ARBA00022989"/>
    </source>
</evidence>
<evidence type="ECO:0000256" key="2">
    <source>
        <dbReference type="ARBA" id="ARBA00005587"/>
    </source>
</evidence>
<evidence type="ECO:0000256" key="6">
    <source>
        <dbReference type="SAM" id="Phobius"/>
    </source>
</evidence>
<dbReference type="AlphaFoldDB" id="A0A6A6HDH8"/>
<evidence type="ECO:0000256" key="3">
    <source>
        <dbReference type="ARBA" id="ARBA00022692"/>
    </source>
</evidence>
<sequence>MAAEANYNAMRGNNMMNSLEKDFSNGADHLDGNMSSENALRRIRTAGSISISPELFEKIYLSPQNAVKGDLRKTFGNPTPLALCGFLLSLTPLSCDLMGWRGAGGNGAAGTGTYFFFGGLLMILGAVGEFIVGNTFPFVVFGSFGAFWLSYAATLQPFYNAWGAYSTTNNPKDGLTNASFEASFAFFLVTMGVLCFIYMILALRTNVVFFLIFFTLVFAFSFLASAYWQMANGVTSNLPMHLITAGGAFAFVTCICGWWIFFAIMLAALDFPFQLPVGDLSHIIKGASDKAREKDKEQHSA</sequence>
<dbReference type="EMBL" id="ML991790">
    <property type="protein sequence ID" value="KAF2235543.1"/>
    <property type="molecule type" value="Genomic_DNA"/>
</dbReference>
<dbReference type="OrthoDB" id="3648309at2759"/>
<dbReference type="GO" id="GO:0005886">
    <property type="term" value="C:plasma membrane"/>
    <property type="evidence" value="ECO:0007669"/>
    <property type="project" value="TreeGrafter"/>
</dbReference>
<dbReference type="GO" id="GO:0015123">
    <property type="term" value="F:acetate transmembrane transporter activity"/>
    <property type="evidence" value="ECO:0007669"/>
    <property type="project" value="TreeGrafter"/>
</dbReference>
<evidence type="ECO:0000313" key="8">
    <source>
        <dbReference type="Proteomes" id="UP000800092"/>
    </source>
</evidence>
<dbReference type="Pfam" id="PF01184">
    <property type="entry name" value="Gpr1_Fun34_YaaH"/>
    <property type="match status" value="1"/>
</dbReference>
<accession>A0A6A6HDH8</accession>
<keyword evidence="4 6" id="KW-1133">Transmembrane helix</keyword>
<feature type="transmembrane region" description="Helical" evidence="6">
    <location>
        <begin position="248"/>
        <end position="269"/>
    </location>
</feature>
<comment type="similarity">
    <text evidence="2">Belongs to the acetate uptake transporter (AceTr) (TC 2.A.96) family.</text>
</comment>
<feature type="transmembrane region" description="Helical" evidence="6">
    <location>
        <begin position="139"/>
        <end position="162"/>
    </location>
</feature>
<feature type="transmembrane region" description="Helical" evidence="6">
    <location>
        <begin position="208"/>
        <end position="228"/>
    </location>
</feature>
<keyword evidence="8" id="KW-1185">Reference proteome</keyword>
<feature type="transmembrane region" description="Helical" evidence="6">
    <location>
        <begin position="182"/>
        <end position="201"/>
    </location>
</feature>
<dbReference type="PANTHER" id="PTHR31123">
    <property type="entry name" value="ACCUMULATION OF DYADS PROTEIN 2-RELATED"/>
    <property type="match status" value="1"/>
</dbReference>
<evidence type="ECO:0000256" key="1">
    <source>
        <dbReference type="ARBA" id="ARBA00004141"/>
    </source>
</evidence>
<protein>
    <submittedName>
        <fullName evidence="7">GPR1/FUN34/YaaH-class plasma membrane protein</fullName>
    </submittedName>
</protein>
<evidence type="ECO:0000256" key="5">
    <source>
        <dbReference type="ARBA" id="ARBA00023136"/>
    </source>
</evidence>
<comment type="subcellular location">
    <subcellularLocation>
        <location evidence="1">Membrane</location>
        <topology evidence="1">Multi-pass membrane protein</topology>
    </subcellularLocation>
</comment>
<keyword evidence="3 6" id="KW-0812">Transmembrane</keyword>
<organism evidence="7 8">
    <name type="scientific">Viridothelium virens</name>
    <name type="common">Speckled blister lichen</name>
    <name type="synonym">Trypethelium virens</name>
    <dbReference type="NCBI Taxonomy" id="1048519"/>
    <lineage>
        <taxon>Eukaryota</taxon>
        <taxon>Fungi</taxon>
        <taxon>Dikarya</taxon>
        <taxon>Ascomycota</taxon>
        <taxon>Pezizomycotina</taxon>
        <taxon>Dothideomycetes</taxon>
        <taxon>Dothideomycetes incertae sedis</taxon>
        <taxon>Trypetheliales</taxon>
        <taxon>Trypetheliaceae</taxon>
        <taxon>Viridothelium</taxon>
    </lineage>
</organism>
<proteinExistence type="inferred from homology"/>
<dbReference type="InterPro" id="IPR000791">
    <property type="entry name" value="Gpr1/Fun34/SatP-like"/>
</dbReference>
<dbReference type="Proteomes" id="UP000800092">
    <property type="component" value="Unassembled WGS sequence"/>
</dbReference>
<dbReference type="PANTHER" id="PTHR31123:SF4">
    <property type="entry name" value="PROTEIN ALCS"/>
    <property type="match status" value="1"/>
</dbReference>
<gene>
    <name evidence="7" type="ORF">EV356DRAFT_531710</name>
</gene>
<name>A0A6A6HDH8_VIRVR</name>
<dbReference type="InterPro" id="IPR051633">
    <property type="entry name" value="AceTr"/>
</dbReference>
<feature type="transmembrane region" description="Helical" evidence="6">
    <location>
        <begin position="112"/>
        <end position="132"/>
    </location>
</feature>
<evidence type="ECO:0000313" key="7">
    <source>
        <dbReference type="EMBL" id="KAF2235543.1"/>
    </source>
</evidence>
<feature type="transmembrane region" description="Helical" evidence="6">
    <location>
        <begin position="81"/>
        <end position="100"/>
    </location>
</feature>